<dbReference type="GO" id="GO:0005737">
    <property type="term" value="C:cytoplasm"/>
    <property type="evidence" value="ECO:0007669"/>
    <property type="project" value="TreeGrafter"/>
</dbReference>
<evidence type="ECO:0000313" key="6">
    <source>
        <dbReference type="Proteomes" id="UP000243723"/>
    </source>
</evidence>
<organism evidence="5 6">
    <name type="scientific">Elsinoe australis</name>
    <dbReference type="NCBI Taxonomy" id="40998"/>
    <lineage>
        <taxon>Eukaryota</taxon>
        <taxon>Fungi</taxon>
        <taxon>Dikarya</taxon>
        <taxon>Ascomycota</taxon>
        <taxon>Pezizomycotina</taxon>
        <taxon>Dothideomycetes</taxon>
        <taxon>Dothideomycetidae</taxon>
        <taxon>Myriangiales</taxon>
        <taxon>Elsinoaceae</taxon>
        <taxon>Elsinoe</taxon>
    </lineage>
</organism>
<dbReference type="InterPro" id="IPR000683">
    <property type="entry name" value="Gfo/Idh/MocA-like_OxRdtase_N"/>
</dbReference>
<evidence type="ECO:0000256" key="1">
    <source>
        <dbReference type="ARBA" id="ARBA00010928"/>
    </source>
</evidence>
<dbReference type="InterPro" id="IPR055170">
    <property type="entry name" value="GFO_IDH_MocA-like_dom"/>
</dbReference>
<comment type="caution">
    <text evidence="5">The sequence shown here is derived from an EMBL/GenBank/DDBJ whole genome shotgun (WGS) entry which is preliminary data.</text>
</comment>
<dbReference type="PANTHER" id="PTHR42840:SF3">
    <property type="entry name" value="BINDING ROSSMANN FOLD OXIDOREDUCTASE, PUTATIVE (AFU_ORTHOLOGUE AFUA_2G10240)-RELATED"/>
    <property type="match status" value="1"/>
</dbReference>
<keyword evidence="2" id="KW-0560">Oxidoreductase</keyword>
<dbReference type="Proteomes" id="UP000243723">
    <property type="component" value="Unassembled WGS sequence"/>
</dbReference>
<dbReference type="OrthoDB" id="446809at2759"/>
<comment type="similarity">
    <text evidence="1">Belongs to the Gfo/Idh/MocA family.</text>
</comment>
<dbReference type="PANTHER" id="PTHR42840">
    <property type="entry name" value="NAD(P)-BINDING ROSSMANN-FOLD SUPERFAMILY PROTEIN-RELATED"/>
    <property type="match status" value="1"/>
</dbReference>
<sequence length="314" mass="34477">MEADIVWGKEELEPYGVTLTTTFEEMIETPGLEAIIIASSTHLHTSQSLAALDRGIHVLCEKPICKTIDQLEGLIARANASTATLMVAFVRRFDENYRDALARIQQNAIGRPVTIRSIACDPLDTSPYYKQYLKDSGGVFLDTVIHDIDLSLFLFGEDSLPKSVTGVGLTVSHPQLAADGDSDNAVGICEFWDGKIAFFYNNRISAHGYDNATEIFGTAGKISVNLRSKLNAIEVCDADGMIKTPGQPTWYDRYKEAFVHEALAWVDAVLDGKPMPVPLQSSLVSLKIATALQESLRTGQKIFFDRDGSLKSKL</sequence>
<dbReference type="Gene3D" id="3.40.50.720">
    <property type="entry name" value="NAD(P)-binding Rossmann-like Domain"/>
    <property type="match status" value="1"/>
</dbReference>
<dbReference type="STRING" id="40998.A0A2P7Z0S0"/>
<dbReference type="Pfam" id="PF01408">
    <property type="entry name" value="GFO_IDH_MocA"/>
    <property type="match status" value="1"/>
</dbReference>
<dbReference type="GO" id="GO:0000166">
    <property type="term" value="F:nucleotide binding"/>
    <property type="evidence" value="ECO:0007669"/>
    <property type="project" value="InterPro"/>
</dbReference>
<dbReference type="GO" id="GO:0016491">
    <property type="term" value="F:oxidoreductase activity"/>
    <property type="evidence" value="ECO:0007669"/>
    <property type="project" value="UniProtKB-KW"/>
</dbReference>
<evidence type="ECO:0000313" key="5">
    <source>
        <dbReference type="EMBL" id="PSK41793.1"/>
    </source>
</evidence>
<dbReference type="GO" id="GO:0006740">
    <property type="term" value="P:NADPH regeneration"/>
    <property type="evidence" value="ECO:0007669"/>
    <property type="project" value="TreeGrafter"/>
</dbReference>
<gene>
    <name evidence="5" type="ORF">B9Z65_9179</name>
</gene>
<feature type="domain" description="Gfo/Idh/MocA-like oxidoreductase N-terminal" evidence="3">
    <location>
        <begin position="13"/>
        <end position="89"/>
    </location>
</feature>
<reference evidence="5 6" key="1">
    <citation type="submission" date="2017-05" db="EMBL/GenBank/DDBJ databases">
        <title>Draft genome sequence of Elsinoe australis.</title>
        <authorList>
            <person name="Cheng Q."/>
        </authorList>
    </citation>
    <scope>NUCLEOTIDE SEQUENCE [LARGE SCALE GENOMIC DNA]</scope>
    <source>
        <strain evidence="5 6">NL1</strain>
    </source>
</reference>
<evidence type="ECO:0000259" key="3">
    <source>
        <dbReference type="Pfam" id="PF01408"/>
    </source>
</evidence>
<keyword evidence="6" id="KW-1185">Reference proteome</keyword>
<feature type="domain" description="GFO/IDH/MocA-like oxidoreductase" evidence="4">
    <location>
        <begin position="97"/>
        <end position="222"/>
    </location>
</feature>
<name>A0A2P7Z0S0_9PEZI</name>
<dbReference type="AlphaFoldDB" id="A0A2P7Z0S0"/>
<dbReference type="SUPFAM" id="SSF51735">
    <property type="entry name" value="NAD(P)-binding Rossmann-fold domains"/>
    <property type="match status" value="1"/>
</dbReference>
<dbReference type="InterPro" id="IPR036291">
    <property type="entry name" value="NAD(P)-bd_dom_sf"/>
</dbReference>
<dbReference type="Pfam" id="PF22725">
    <property type="entry name" value="GFO_IDH_MocA_C3"/>
    <property type="match status" value="1"/>
</dbReference>
<evidence type="ECO:0000256" key="2">
    <source>
        <dbReference type="ARBA" id="ARBA00023002"/>
    </source>
</evidence>
<dbReference type="SUPFAM" id="SSF55347">
    <property type="entry name" value="Glyceraldehyde-3-phosphate dehydrogenase-like, C-terminal domain"/>
    <property type="match status" value="1"/>
</dbReference>
<dbReference type="Gene3D" id="3.30.360.10">
    <property type="entry name" value="Dihydrodipicolinate Reductase, domain 2"/>
    <property type="match status" value="1"/>
</dbReference>
<dbReference type="EMBL" id="NHZQ01000342">
    <property type="protein sequence ID" value="PSK41793.1"/>
    <property type="molecule type" value="Genomic_DNA"/>
</dbReference>
<proteinExistence type="inferred from homology"/>
<accession>A0A2P7Z0S0</accession>
<evidence type="ECO:0000259" key="4">
    <source>
        <dbReference type="Pfam" id="PF22725"/>
    </source>
</evidence>
<protein>
    <submittedName>
        <fullName evidence="5">Uncharacterized protein</fullName>
    </submittedName>
</protein>